<protein>
    <submittedName>
        <fullName evidence="1">Uncharacterized protein</fullName>
    </submittedName>
</protein>
<reference evidence="1 2" key="1">
    <citation type="journal article" date="2018" name="Nat. Ecol. Evol.">
        <title>Shark genomes provide insights into elasmobranch evolution and the origin of vertebrates.</title>
        <authorList>
            <person name="Hara Y"/>
            <person name="Yamaguchi K"/>
            <person name="Onimaru K"/>
            <person name="Kadota M"/>
            <person name="Koyanagi M"/>
            <person name="Keeley SD"/>
            <person name="Tatsumi K"/>
            <person name="Tanaka K"/>
            <person name="Motone F"/>
            <person name="Kageyama Y"/>
            <person name="Nozu R"/>
            <person name="Adachi N"/>
            <person name="Nishimura O"/>
            <person name="Nakagawa R"/>
            <person name="Tanegashima C"/>
            <person name="Kiyatake I"/>
            <person name="Matsumoto R"/>
            <person name="Murakumo K"/>
            <person name="Nishida K"/>
            <person name="Terakita A"/>
            <person name="Kuratani S"/>
            <person name="Sato K"/>
            <person name="Hyodo S Kuraku.S."/>
        </authorList>
    </citation>
    <scope>NUCLEOTIDE SEQUENCE [LARGE SCALE GENOMIC DNA]</scope>
</reference>
<organism evidence="1 2">
    <name type="scientific">Chiloscyllium punctatum</name>
    <name type="common">Brownbanded bambooshark</name>
    <name type="synonym">Hemiscyllium punctatum</name>
    <dbReference type="NCBI Taxonomy" id="137246"/>
    <lineage>
        <taxon>Eukaryota</taxon>
        <taxon>Metazoa</taxon>
        <taxon>Chordata</taxon>
        <taxon>Craniata</taxon>
        <taxon>Vertebrata</taxon>
        <taxon>Chondrichthyes</taxon>
        <taxon>Elasmobranchii</taxon>
        <taxon>Galeomorphii</taxon>
        <taxon>Galeoidea</taxon>
        <taxon>Orectolobiformes</taxon>
        <taxon>Hemiscylliidae</taxon>
        <taxon>Chiloscyllium</taxon>
    </lineage>
</organism>
<dbReference type="STRING" id="137246.A0A401TJC9"/>
<proteinExistence type="predicted"/>
<keyword evidence="2" id="KW-1185">Reference proteome</keyword>
<dbReference type="OrthoDB" id="2275718at2759"/>
<dbReference type="AlphaFoldDB" id="A0A401TJC9"/>
<comment type="caution">
    <text evidence="1">The sequence shown here is derived from an EMBL/GenBank/DDBJ whole genome shotgun (WGS) entry which is preliminary data.</text>
</comment>
<feature type="non-terminal residue" evidence="1">
    <location>
        <position position="38"/>
    </location>
</feature>
<name>A0A401TJC9_CHIPU</name>
<dbReference type="EMBL" id="BEZZ01089929">
    <property type="protein sequence ID" value="GCC42744.1"/>
    <property type="molecule type" value="Genomic_DNA"/>
</dbReference>
<sequence>METLAGPKSEDIIDTMIFKPTDVVVVQFRDVDLNYATR</sequence>
<evidence type="ECO:0000313" key="1">
    <source>
        <dbReference type="EMBL" id="GCC42744.1"/>
    </source>
</evidence>
<gene>
    <name evidence="1" type="ORF">chiPu_0026890</name>
</gene>
<evidence type="ECO:0000313" key="2">
    <source>
        <dbReference type="Proteomes" id="UP000287033"/>
    </source>
</evidence>
<dbReference type="Proteomes" id="UP000287033">
    <property type="component" value="Unassembled WGS sequence"/>
</dbReference>
<accession>A0A401TJC9</accession>